<dbReference type="OrthoDB" id="292964at2759"/>
<protein>
    <recommendedName>
        <fullName evidence="1">USP domain-containing protein</fullName>
    </recommendedName>
</protein>
<dbReference type="InterPro" id="IPR001394">
    <property type="entry name" value="Peptidase_C19_UCH"/>
</dbReference>
<dbReference type="PROSITE" id="PS00973">
    <property type="entry name" value="USP_2"/>
    <property type="match status" value="1"/>
</dbReference>
<evidence type="ECO:0000313" key="2">
    <source>
        <dbReference type="EMBL" id="KAJ3611967.1"/>
    </source>
</evidence>
<evidence type="ECO:0000259" key="1">
    <source>
        <dbReference type="PROSITE" id="PS50235"/>
    </source>
</evidence>
<dbReference type="GO" id="GO:0044877">
    <property type="term" value="F:protein-containing complex binding"/>
    <property type="evidence" value="ECO:0007669"/>
    <property type="project" value="InterPro"/>
</dbReference>
<dbReference type="Proteomes" id="UP001148018">
    <property type="component" value="Unassembled WGS sequence"/>
</dbReference>
<dbReference type="InterPro" id="IPR018200">
    <property type="entry name" value="USP_CS"/>
</dbReference>
<dbReference type="EMBL" id="JANIIK010000036">
    <property type="protein sequence ID" value="KAJ3611967.1"/>
    <property type="molecule type" value="Genomic_DNA"/>
</dbReference>
<dbReference type="InterPro" id="IPR028889">
    <property type="entry name" value="USP"/>
</dbReference>
<dbReference type="InterPro" id="IPR038765">
    <property type="entry name" value="Papain-like_cys_pep_sf"/>
</dbReference>
<dbReference type="GO" id="GO:0005778">
    <property type="term" value="C:peroxisomal membrane"/>
    <property type="evidence" value="ECO:0007669"/>
    <property type="project" value="InterPro"/>
</dbReference>
<dbReference type="InterPro" id="IPR010797">
    <property type="entry name" value="Pex26"/>
</dbReference>
<proteinExistence type="predicted"/>
<accession>A0A9Q0ISU5</accession>
<dbReference type="PROSITE" id="PS50235">
    <property type="entry name" value="USP_3"/>
    <property type="match status" value="1"/>
</dbReference>
<dbReference type="AlphaFoldDB" id="A0A9Q0ISU5"/>
<dbReference type="Gene3D" id="3.90.70.10">
    <property type="entry name" value="Cysteine proteinases"/>
    <property type="match status" value="1"/>
</dbReference>
<dbReference type="PANTHER" id="PTHR16262:SF2">
    <property type="entry name" value="PEROXISOME ASSEMBLY PROTEIN 26"/>
    <property type="match status" value="1"/>
</dbReference>
<dbReference type="Pfam" id="PF00443">
    <property type="entry name" value="UCH"/>
    <property type="match status" value="1"/>
</dbReference>
<feature type="domain" description="USP" evidence="1">
    <location>
        <begin position="95"/>
        <end position="432"/>
    </location>
</feature>
<dbReference type="GO" id="GO:0016579">
    <property type="term" value="P:protein deubiquitination"/>
    <property type="evidence" value="ECO:0007669"/>
    <property type="project" value="InterPro"/>
</dbReference>
<sequence length="433" mass="49251">MNPIAEEAMRSSALAQPLSLGWGEVKEGLCILGVQALAELDQWPVVLSWVLRQYQRPEEIPATIMQMCILLYAKVGHETAIQEATRTWLFCPATVGLGAYRTVAELYLLCVLLPLGRTDDARQLVLGEVGSRAFSEDQRRLALEVSFYATWELRSILDRWDALSVRDEGLNVPLQLKRYMAAMGNGQPSPHRHFLQCMERKLFRMDVQHDADEVFLAVLDFIQQQMDDPALALEIQGLYQISVELQLQCLQCSCTKRRPSFLLSLPLHIKEGPNSLEDCIVSFFQLQDLSGIDSCFCAECRVKTPSKQGFKLLSLPTILCMQLQRFRNSARGTDKLDCSLAFPDSFDFQDFWKLNVFSQDFQKNGSTKYSLFAVIVHIGSAWCGHYTAYVLVPEHGWFYADDSHVVRATWDDVRATYGGRGRTAYMLLYRRNS</sequence>
<organism evidence="2 3">
    <name type="scientific">Muraenolepis orangiensis</name>
    <name type="common">Patagonian moray cod</name>
    <dbReference type="NCBI Taxonomy" id="630683"/>
    <lineage>
        <taxon>Eukaryota</taxon>
        <taxon>Metazoa</taxon>
        <taxon>Chordata</taxon>
        <taxon>Craniata</taxon>
        <taxon>Vertebrata</taxon>
        <taxon>Euteleostomi</taxon>
        <taxon>Actinopterygii</taxon>
        <taxon>Neopterygii</taxon>
        <taxon>Teleostei</taxon>
        <taxon>Neoteleostei</taxon>
        <taxon>Acanthomorphata</taxon>
        <taxon>Zeiogadaria</taxon>
        <taxon>Gadariae</taxon>
        <taxon>Gadiformes</taxon>
        <taxon>Muraenolepidoidei</taxon>
        <taxon>Muraenolepididae</taxon>
        <taxon>Muraenolepis</taxon>
    </lineage>
</organism>
<dbReference type="GO" id="GO:0004843">
    <property type="term" value="F:cysteine-type deubiquitinase activity"/>
    <property type="evidence" value="ECO:0007669"/>
    <property type="project" value="InterPro"/>
</dbReference>
<dbReference type="CDD" id="cd02257">
    <property type="entry name" value="Peptidase_C19"/>
    <property type="match status" value="1"/>
</dbReference>
<gene>
    <name evidence="2" type="ORF">NHX12_020246</name>
</gene>
<dbReference type="GO" id="GO:0045046">
    <property type="term" value="P:protein import into peroxisome membrane"/>
    <property type="evidence" value="ECO:0007669"/>
    <property type="project" value="InterPro"/>
</dbReference>
<evidence type="ECO:0000313" key="3">
    <source>
        <dbReference type="Proteomes" id="UP001148018"/>
    </source>
</evidence>
<dbReference type="Pfam" id="PF07163">
    <property type="entry name" value="Pex26"/>
    <property type="match status" value="1"/>
</dbReference>
<dbReference type="GO" id="GO:0051117">
    <property type="term" value="F:ATPase binding"/>
    <property type="evidence" value="ECO:0007669"/>
    <property type="project" value="TreeGrafter"/>
</dbReference>
<dbReference type="PANTHER" id="PTHR16262">
    <property type="entry name" value="PEROXISOME ASSEMBLY PROTEIN 26"/>
    <property type="match status" value="1"/>
</dbReference>
<dbReference type="GO" id="GO:0016558">
    <property type="term" value="P:protein import into peroxisome matrix"/>
    <property type="evidence" value="ECO:0007669"/>
    <property type="project" value="TreeGrafter"/>
</dbReference>
<name>A0A9Q0ISU5_9TELE</name>
<keyword evidence="3" id="KW-1185">Reference proteome</keyword>
<reference evidence="2" key="1">
    <citation type="submission" date="2022-07" db="EMBL/GenBank/DDBJ databases">
        <title>Chromosome-level genome of Muraenolepis orangiensis.</title>
        <authorList>
            <person name="Kim J."/>
        </authorList>
    </citation>
    <scope>NUCLEOTIDE SEQUENCE</scope>
    <source>
        <strain evidence="2">KU_S4_2022</strain>
        <tissue evidence="2">Muscle</tissue>
    </source>
</reference>
<comment type="caution">
    <text evidence="2">The sequence shown here is derived from an EMBL/GenBank/DDBJ whole genome shotgun (WGS) entry which is preliminary data.</text>
</comment>
<dbReference type="SUPFAM" id="SSF54001">
    <property type="entry name" value="Cysteine proteinases"/>
    <property type="match status" value="1"/>
</dbReference>